<evidence type="ECO:0000256" key="2">
    <source>
        <dbReference type="ARBA" id="ARBA00035112"/>
    </source>
</evidence>
<comment type="similarity">
    <text evidence="2">Belongs to the ustYa family.</text>
</comment>
<keyword evidence="4" id="KW-1185">Reference proteome</keyword>
<dbReference type="PANTHER" id="PTHR33365:SF4">
    <property type="entry name" value="CYCLOCHLOROTINE BIOSYNTHESIS PROTEIN O"/>
    <property type="match status" value="1"/>
</dbReference>
<dbReference type="OrthoDB" id="3687641at2759"/>
<sequence length="140" mass="16240">MGRIEEVLMTVEESVHYPLTGERARVEWLSTSPAGVGYVRLGTPNRYIIPSMFHQMHCLRLIQHALDFGMDDPTYSIYHVQHCLNFLRQMTLCTPDLTLEPVDLDLAASSEGITHVCRDWEAIYTEVERNYYVWSNHTHT</sequence>
<dbReference type="InterPro" id="IPR021765">
    <property type="entry name" value="UstYa-like"/>
</dbReference>
<evidence type="ECO:0000256" key="1">
    <source>
        <dbReference type="ARBA" id="ARBA00004685"/>
    </source>
</evidence>
<reference evidence="3 4" key="1">
    <citation type="submission" date="2018-02" db="EMBL/GenBank/DDBJ databases">
        <title>Genome sequence of the basidiomycete white-rot fungus Phlebia centrifuga.</title>
        <authorList>
            <person name="Granchi Z."/>
            <person name="Peng M."/>
            <person name="de Vries R.P."/>
            <person name="Hilden K."/>
            <person name="Makela M.R."/>
            <person name="Grigoriev I."/>
            <person name="Riley R."/>
        </authorList>
    </citation>
    <scope>NUCLEOTIDE SEQUENCE [LARGE SCALE GENOMIC DNA]</scope>
    <source>
        <strain evidence="3 4">FBCC195</strain>
    </source>
</reference>
<dbReference type="Pfam" id="PF11807">
    <property type="entry name" value="UstYa"/>
    <property type="match status" value="1"/>
</dbReference>
<dbReference type="PANTHER" id="PTHR33365">
    <property type="entry name" value="YALI0B05434P"/>
    <property type="match status" value="1"/>
</dbReference>
<accession>A0A2R6QB95</accession>
<dbReference type="EMBL" id="MLYV02000373">
    <property type="protein sequence ID" value="PSS05384.1"/>
    <property type="molecule type" value="Genomic_DNA"/>
</dbReference>
<dbReference type="AlphaFoldDB" id="A0A2R6QB95"/>
<proteinExistence type="inferred from homology"/>
<evidence type="ECO:0000313" key="4">
    <source>
        <dbReference type="Proteomes" id="UP000186601"/>
    </source>
</evidence>
<gene>
    <name evidence="3" type="ORF">PHLCEN_2v3873</name>
</gene>
<name>A0A2R6QB95_9APHY</name>
<dbReference type="GO" id="GO:0043386">
    <property type="term" value="P:mycotoxin biosynthetic process"/>
    <property type="evidence" value="ECO:0007669"/>
    <property type="project" value="InterPro"/>
</dbReference>
<evidence type="ECO:0000313" key="3">
    <source>
        <dbReference type="EMBL" id="PSS05384.1"/>
    </source>
</evidence>
<dbReference type="STRING" id="98765.A0A2R6QB95"/>
<organism evidence="3 4">
    <name type="scientific">Hermanssonia centrifuga</name>
    <dbReference type="NCBI Taxonomy" id="98765"/>
    <lineage>
        <taxon>Eukaryota</taxon>
        <taxon>Fungi</taxon>
        <taxon>Dikarya</taxon>
        <taxon>Basidiomycota</taxon>
        <taxon>Agaricomycotina</taxon>
        <taxon>Agaricomycetes</taxon>
        <taxon>Polyporales</taxon>
        <taxon>Meruliaceae</taxon>
        <taxon>Hermanssonia</taxon>
    </lineage>
</organism>
<protein>
    <submittedName>
        <fullName evidence="3">Uncharacterized protein</fullName>
    </submittedName>
</protein>
<dbReference type="Proteomes" id="UP000186601">
    <property type="component" value="Unassembled WGS sequence"/>
</dbReference>
<comment type="caution">
    <text evidence="3">The sequence shown here is derived from an EMBL/GenBank/DDBJ whole genome shotgun (WGS) entry which is preliminary data.</text>
</comment>
<comment type="pathway">
    <text evidence="1">Mycotoxin biosynthesis.</text>
</comment>